<sequence length="415" mass="41403">MLLRRAVPALLVSALGATGVLLAPAASAATAATPPTYVALGDSYAAGFGLPLPATLTGQPVAGCEQTTLDYPHRLATSLGLALTDVTCSGAVTGDFSAPQAVTPMPDPPAQLDVFKTIQPDLVSITIGGNDLGFSAIAQACIALTKNGPTLATAATKTPSLSCKDYFANAGKADDPYARIPEVTAKVRAAIAAVQAAAPNAKVVVIGYPAIAPDAANTPEGGCFTANALPTPVPVPGLPVPLVTALPFTDIDIPYLQVLQQQLNTAIGQQATERGASYADVYPTSLAHSACSPEATRWVEPVIPGGGGTNVLHPSLAGTQAMANALSPVVEALLAPAAPTTTTAPPTTTAAPVTTAAPTTTTTTAVVAVTTPVRPQASRVLANTGPAPIGPLLAVAGAFLTAGAVMVAGPGRRRR</sequence>
<dbReference type="RefSeq" id="WP_265383168.1">
    <property type="nucleotide sequence ID" value="NZ_CP110615.1"/>
</dbReference>
<proteinExistence type="predicted"/>
<dbReference type="InterPro" id="IPR036514">
    <property type="entry name" value="SGNH_hydro_sf"/>
</dbReference>
<reference evidence="4" key="1">
    <citation type="submission" date="2022-10" db="EMBL/GenBank/DDBJ databases">
        <title>Rhodococcus sp.75.</title>
        <authorList>
            <person name="Sun M."/>
        </authorList>
    </citation>
    <scope>NUCLEOTIDE SEQUENCE</scope>
    <source>
        <strain evidence="4">75</strain>
    </source>
</reference>
<protein>
    <submittedName>
        <fullName evidence="4">SGNH/GDSL hydrolase family protein</fullName>
    </submittedName>
</protein>
<dbReference type="Gene3D" id="3.40.50.1110">
    <property type="entry name" value="SGNH hydrolase"/>
    <property type="match status" value="1"/>
</dbReference>
<evidence type="ECO:0000256" key="2">
    <source>
        <dbReference type="SAM" id="SignalP"/>
    </source>
</evidence>
<feature type="transmembrane region" description="Helical" evidence="1">
    <location>
        <begin position="389"/>
        <end position="409"/>
    </location>
</feature>
<evidence type="ECO:0000313" key="5">
    <source>
        <dbReference type="Proteomes" id="UP001164965"/>
    </source>
</evidence>
<feature type="domain" description="SGNH hydrolase-type esterase" evidence="3">
    <location>
        <begin position="39"/>
        <end position="321"/>
    </location>
</feature>
<keyword evidence="1" id="KW-0812">Transmembrane</keyword>
<keyword evidence="1" id="KW-0472">Membrane</keyword>
<evidence type="ECO:0000313" key="4">
    <source>
        <dbReference type="EMBL" id="UZJ25062.1"/>
    </source>
</evidence>
<accession>A0ABY6P076</accession>
<evidence type="ECO:0000256" key="1">
    <source>
        <dbReference type="SAM" id="Phobius"/>
    </source>
</evidence>
<keyword evidence="5" id="KW-1185">Reference proteome</keyword>
<feature type="signal peptide" evidence="2">
    <location>
        <begin position="1"/>
        <end position="28"/>
    </location>
</feature>
<dbReference type="InterPro" id="IPR037460">
    <property type="entry name" value="SEST-like"/>
</dbReference>
<keyword evidence="2" id="KW-0732">Signal</keyword>
<dbReference type="Pfam" id="PF13472">
    <property type="entry name" value="Lipase_GDSL_2"/>
    <property type="match status" value="1"/>
</dbReference>
<dbReference type="Proteomes" id="UP001164965">
    <property type="component" value="Chromosome"/>
</dbReference>
<name>A0ABY6P076_9NOCA</name>
<dbReference type="EMBL" id="CP110615">
    <property type="protein sequence ID" value="UZJ25062.1"/>
    <property type="molecule type" value="Genomic_DNA"/>
</dbReference>
<keyword evidence="1" id="KW-1133">Transmembrane helix</keyword>
<evidence type="ECO:0000259" key="3">
    <source>
        <dbReference type="Pfam" id="PF13472"/>
    </source>
</evidence>
<dbReference type="InterPro" id="IPR013830">
    <property type="entry name" value="SGNH_hydro"/>
</dbReference>
<dbReference type="PANTHER" id="PTHR37981">
    <property type="entry name" value="LIPASE 2"/>
    <property type="match status" value="1"/>
</dbReference>
<dbReference type="CDD" id="cd01823">
    <property type="entry name" value="SEST_like"/>
    <property type="match status" value="1"/>
</dbReference>
<feature type="chain" id="PRO_5047233979" evidence="2">
    <location>
        <begin position="29"/>
        <end position="415"/>
    </location>
</feature>
<keyword evidence="4" id="KW-0378">Hydrolase</keyword>
<dbReference type="PANTHER" id="PTHR37981:SF1">
    <property type="entry name" value="SGNH HYDROLASE-TYPE ESTERASE DOMAIN-CONTAINING PROTEIN"/>
    <property type="match status" value="1"/>
</dbReference>
<organism evidence="4 5">
    <name type="scientific">Rhodococcus antarcticus</name>
    <dbReference type="NCBI Taxonomy" id="2987751"/>
    <lineage>
        <taxon>Bacteria</taxon>
        <taxon>Bacillati</taxon>
        <taxon>Actinomycetota</taxon>
        <taxon>Actinomycetes</taxon>
        <taxon>Mycobacteriales</taxon>
        <taxon>Nocardiaceae</taxon>
        <taxon>Rhodococcus</taxon>
    </lineage>
</organism>
<dbReference type="GO" id="GO:0016787">
    <property type="term" value="F:hydrolase activity"/>
    <property type="evidence" value="ECO:0007669"/>
    <property type="project" value="UniProtKB-KW"/>
</dbReference>
<dbReference type="SUPFAM" id="SSF52266">
    <property type="entry name" value="SGNH hydrolase"/>
    <property type="match status" value="1"/>
</dbReference>
<gene>
    <name evidence="4" type="ORF">RHODO2019_00675</name>
</gene>